<dbReference type="Gene3D" id="3.20.20.370">
    <property type="entry name" value="Glycoside hydrolase/deacetylase"/>
    <property type="match status" value="1"/>
</dbReference>
<dbReference type="RefSeq" id="WP_145433029.1">
    <property type="nucleotide sequence ID" value="NZ_CP036339.1"/>
</dbReference>
<dbReference type="PROSITE" id="PS51677">
    <property type="entry name" value="NODB"/>
    <property type="match status" value="1"/>
</dbReference>
<gene>
    <name evidence="2" type="primary">pgdA_2</name>
    <name evidence="2" type="ORF">I41_26300</name>
</gene>
<sequence length="346" mass="38774">MRQPIASLSLDLDNKWSYMKTHGDQGWEAFPSYLDAVVPRFLEVLQSIELRMTVFVVGQDAALEENRAALASIPTAGHEIGNHSFHHEPWLHLYSDAQLRAELSAAEDAIEDATGVRTTGFRGPGFSVSPAVIAELVRRGYQYDASTLPTFLGPVARWYYFRTAKLDAEEAARRRRLFGRWRDGWQPIRPYRWQLTPSPGAAPGDEFATGQLIEIPVTTTPIFKTPFHVSYLLYLRQYSNALAWSYWRTAMVLCRVRGVAPSLLLHPLDFLSGEDEPSLSFFPAMQLGAREKVAFVRDLLADFAQRFEVRPMGEHASAVAGASRLPVRTIEAPAVSRVESPVLEAV</sequence>
<dbReference type="SUPFAM" id="SSF88713">
    <property type="entry name" value="Glycoside hydrolase/deacetylase"/>
    <property type="match status" value="1"/>
</dbReference>
<feature type="domain" description="NodB homology" evidence="1">
    <location>
        <begin position="17"/>
        <end position="151"/>
    </location>
</feature>
<dbReference type="AlphaFoldDB" id="A0A517TYJ5"/>
<evidence type="ECO:0000259" key="1">
    <source>
        <dbReference type="PROSITE" id="PS51677"/>
    </source>
</evidence>
<evidence type="ECO:0000313" key="3">
    <source>
        <dbReference type="Proteomes" id="UP000317909"/>
    </source>
</evidence>
<name>A0A517TYJ5_9BACT</name>
<dbReference type="InterPro" id="IPR050248">
    <property type="entry name" value="Polysacc_deacetylase_ArnD"/>
</dbReference>
<protein>
    <submittedName>
        <fullName evidence="2">Peptidoglycan deacetylase</fullName>
        <ecNumber evidence="2">3.5.1.-</ecNumber>
    </submittedName>
</protein>
<dbReference type="OrthoDB" id="9763050at2"/>
<reference evidence="2 3" key="1">
    <citation type="submission" date="2019-02" db="EMBL/GenBank/DDBJ databases">
        <title>Deep-cultivation of Planctomycetes and their phenomic and genomic characterization uncovers novel biology.</title>
        <authorList>
            <person name="Wiegand S."/>
            <person name="Jogler M."/>
            <person name="Boedeker C."/>
            <person name="Pinto D."/>
            <person name="Vollmers J."/>
            <person name="Rivas-Marin E."/>
            <person name="Kohn T."/>
            <person name="Peeters S.H."/>
            <person name="Heuer A."/>
            <person name="Rast P."/>
            <person name="Oberbeckmann S."/>
            <person name="Bunk B."/>
            <person name="Jeske O."/>
            <person name="Meyerdierks A."/>
            <person name="Storesund J.E."/>
            <person name="Kallscheuer N."/>
            <person name="Luecker S."/>
            <person name="Lage O.M."/>
            <person name="Pohl T."/>
            <person name="Merkel B.J."/>
            <person name="Hornburger P."/>
            <person name="Mueller R.-W."/>
            <person name="Bruemmer F."/>
            <person name="Labrenz M."/>
            <person name="Spormann A.M."/>
            <person name="Op den Camp H."/>
            <person name="Overmann J."/>
            <person name="Amann R."/>
            <person name="Jetten M.S.M."/>
            <person name="Mascher T."/>
            <person name="Medema M.H."/>
            <person name="Devos D.P."/>
            <person name="Kaster A.-K."/>
            <person name="Ovreas L."/>
            <person name="Rohde M."/>
            <person name="Galperin M.Y."/>
            <person name="Jogler C."/>
        </authorList>
    </citation>
    <scope>NUCLEOTIDE SEQUENCE [LARGE SCALE GENOMIC DNA]</scope>
    <source>
        <strain evidence="2 3">I41</strain>
    </source>
</reference>
<dbReference type="PANTHER" id="PTHR10587">
    <property type="entry name" value="GLYCOSYL TRANSFERASE-RELATED"/>
    <property type="match status" value="1"/>
</dbReference>
<proteinExistence type="predicted"/>
<accession>A0A517TYJ5</accession>
<dbReference type="EC" id="3.5.1.-" evidence="2"/>
<dbReference type="GO" id="GO:0005975">
    <property type="term" value="P:carbohydrate metabolic process"/>
    <property type="evidence" value="ECO:0007669"/>
    <property type="project" value="InterPro"/>
</dbReference>
<dbReference type="CDD" id="cd10940">
    <property type="entry name" value="CE4_PuuE_HpPgdA_like_1"/>
    <property type="match status" value="1"/>
</dbReference>
<dbReference type="InterPro" id="IPR002509">
    <property type="entry name" value="NODB_dom"/>
</dbReference>
<evidence type="ECO:0000313" key="2">
    <source>
        <dbReference type="EMBL" id="QDT73441.1"/>
    </source>
</evidence>
<dbReference type="InterPro" id="IPR011330">
    <property type="entry name" value="Glyco_hydro/deAcase_b/a-brl"/>
</dbReference>
<dbReference type="Proteomes" id="UP000317909">
    <property type="component" value="Chromosome"/>
</dbReference>
<dbReference type="Pfam" id="PF01522">
    <property type="entry name" value="Polysacc_deac_1"/>
    <property type="match status" value="1"/>
</dbReference>
<dbReference type="PANTHER" id="PTHR10587:SF137">
    <property type="entry name" value="4-DEOXY-4-FORMAMIDO-L-ARABINOSE-PHOSPHOUNDECAPRENOL DEFORMYLASE ARND-RELATED"/>
    <property type="match status" value="1"/>
</dbReference>
<dbReference type="GO" id="GO:0016810">
    <property type="term" value="F:hydrolase activity, acting on carbon-nitrogen (but not peptide) bonds"/>
    <property type="evidence" value="ECO:0007669"/>
    <property type="project" value="InterPro"/>
</dbReference>
<organism evidence="2 3">
    <name type="scientific">Lacipirellula limnantheis</name>
    <dbReference type="NCBI Taxonomy" id="2528024"/>
    <lineage>
        <taxon>Bacteria</taxon>
        <taxon>Pseudomonadati</taxon>
        <taxon>Planctomycetota</taxon>
        <taxon>Planctomycetia</taxon>
        <taxon>Pirellulales</taxon>
        <taxon>Lacipirellulaceae</taxon>
        <taxon>Lacipirellula</taxon>
    </lineage>
</organism>
<dbReference type="EMBL" id="CP036339">
    <property type="protein sequence ID" value="QDT73441.1"/>
    <property type="molecule type" value="Genomic_DNA"/>
</dbReference>
<keyword evidence="2" id="KW-0378">Hydrolase</keyword>
<dbReference type="KEGG" id="llh:I41_26300"/>
<keyword evidence="3" id="KW-1185">Reference proteome</keyword>